<keyword evidence="5" id="KW-0271">Exosome</keyword>
<dbReference type="Pfam" id="PF01612">
    <property type="entry name" value="DNA_pol_A_exo1"/>
    <property type="match status" value="1"/>
</dbReference>
<dbReference type="InterPro" id="IPR012588">
    <property type="entry name" value="Exosome-assoc_fac_Rrp6_N"/>
</dbReference>
<feature type="region of interest" description="Disordered" evidence="9">
    <location>
        <begin position="636"/>
        <end position="665"/>
    </location>
</feature>
<gene>
    <name evidence="11" type="primary">RRP6</name>
    <name evidence="11" type="ORF">OHC33_001201</name>
</gene>
<dbReference type="GO" id="GO:0003727">
    <property type="term" value="F:single-stranded RNA binding"/>
    <property type="evidence" value="ECO:0007669"/>
    <property type="project" value="TreeGrafter"/>
</dbReference>
<dbReference type="FunFam" id="3.30.420.10:FF:000059">
    <property type="entry name" value="Exosome complex exonuclease Rrp6"/>
    <property type="match status" value="1"/>
</dbReference>
<dbReference type="SMART" id="SM00474">
    <property type="entry name" value="35EXOc"/>
    <property type="match status" value="1"/>
</dbReference>
<keyword evidence="12" id="KW-1185">Reference proteome</keyword>
<feature type="compositionally biased region" description="Polar residues" evidence="9">
    <location>
        <begin position="636"/>
        <end position="649"/>
    </location>
</feature>
<dbReference type="Pfam" id="PF08066">
    <property type="entry name" value="PMC2NT"/>
    <property type="match status" value="1"/>
</dbReference>
<dbReference type="GO" id="GO:0071035">
    <property type="term" value="P:nuclear polyadenylation-dependent rRNA catabolic process"/>
    <property type="evidence" value="ECO:0007669"/>
    <property type="project" value="TreeGrafter"/>
</dbReference>
<dbReference type="GO" id="GO:0071044">
    <property type="term" value="P:histone mRNA catabolic process"/>
    <property type="evidence" value="ECO:0007669"/>
    <property type="project" value="TreeGrafter"/>
</dbReference>
<evidence type="ECO:0000256" key="2">
    <source>
        <dbReference type="ARBA" id="ARBA00022552"/>
    </source>
</evidence>
<feature type="region of interest" description="Disordered" evidence="9">
    <location>
        <begin position="115"/>
        <end position="134"/>
    </location>
</feature>
<dbReference type="GO" id="GO:0071051">
    <property type="term" value="P:poly(A)-dependent snoRNA 3'-end processing"/>
    <property type="evidence" value="ECO:0007669"/>
    <property type="project" value="TreeGrafter"/>
</dbReference>
<dbReference type="GO" id="GO:0000176">
    <property type="term" value="C:nuclear exosome (RNase complex)"/>
    <property type="evidence" value="ECO:0007669"/>
    <property type="project" value="InterPro"/>
</dbReference>
<dbReference type="GO" id="GO:0071037">
    <property type="term" value="P:nuclear polyadenylation-dependent snRNA catabolic process"/>
    <property type="evidence" value="ECO:0007669"/>
    <property type="project" value="TreeGrafter"/>
</dbReference>
<dbReference type="Proteomes" id="UP001316803">
    <property type="component" value="Unassembled WGS sequence"/>
</dbReference>
<keyword evidence="7" id="KW-0539">Nucleus</keyword>
<evidence type="ECO:0000256" key="9">
    <source>
        <dbReference type="SAM" id="MobiDB-lite"/>
    </source>
</evidence>
<dbReference type="InterPro" id="IPR036397">
    <property type="entry name" value="RNaseH_sf"/>
</dbReference>
<dbReference type="GO" id="GO:0000175">
    <property type="term" value="F:3'-5'-RNA exonuclease activity"/>
    <property type="evidence" value="ECO:0007669"/>
    <property type="project" value="InterPro"/>
</dbReference>
<dbReference type="GO" id="GO:0005730">
    <property type="term" value="C:nucleolus"/>
    <property type="evidence" value="ECO:0007669"/>
    <property type="project" value="TreeGrafter"/>
</dbReference>
<evidence type="ECO:0000256" key="7">
    <source>
        <dbReference type="ARBA" id="ARBA00023242"/>
    </source>
</evidence>
<dbReference type="InterPro" id="IPR010997">
    <property type="entry name" value="HRDC-like_sf"/>
</dbReference>
<evidence type="ECO:0000259" key="10">
    <source>
        <dbReference type="PROSITE" id="PS50967"/>
    </source>
</evidence>
<dbReference type="GO" id="GO:0071038">
    <property type="term" value="P:TRAMP-dependent tRNA surveillance pathway"/>
    <property type="evidence" value="ECO:0007669"/>
    <property type="project" value="TreeGrafter"/>
</dbReference>
<dbReference type="Gene3D" id="1.10.150.80">
    <property type="entry name" value="HRDC domain"/>
    <property type="match status" value="1"/>
</dbReference>
<evidence type="ECO:0000313" key="12">
    <source>
        <dbReference type="Proteomes" id="UP001316803"/>
    </source>
</evidence>
<evidence type="ECO:0000256" key="6">
    <source>
        <dbReference type="ARBA" id="ARBA00022839"/>
    </source>
</evidence>
<dbReference type="InterPro" id="IPR002121">
    <property type="entry name" value="HRDC_dom"/>
</dbReference>
<comment type="similarity">
    <text evidence="8">Belongs to the exosome component 10/RRP6 family.</text>
</comment>
<proteinExistence type="inferred from homology"/>
<dbReference type="Pfam" id="PF00570">
    <property type="entry name" value="HRDC"/>
    <property type="match status" value="1"/>
</dbReference>
<dbReference type="Gene3D" id="3.30.420.10">
    <property type="entry name" value="Ribonuclease H-like superfamily/Ribonuclease H"/>
    <property type="match status" value="1"/>
</dbReference>
<dbReference type="SUPFAM" id="SSF47819">
    <property type="entry name" value="HRDC-like"/>
    <property type="match status" value="1"/>
</dbReference>
<dbReference type="InterPro" id="IPR045092">
    <property type="entry name" value="Rrp6-like"/>
</dbReference>
<dbReference type="AlphaFoldDB" id="A0AAN8IC57"/>
<feature type="region of interest" description="Disordered" evidence="9">
    <location>
        <begin position="727"/>
        <end position="806"/>
    </location>
</feature>
<dbReference type="PROSITE" id="PS50967">
    <property type="entry name" value="HRDC"/>
    <property type="match status" value="1"/>
</dbReference>
<dbReference type="GO" id="GO:0000467">
    <property type="term" value="P:exonucleolytic trimming to generate mature 3'-end of 5.8S rRNA from tricistronic rRNA transcript (SSU-rRNA, 5.8S rRNA, LSU-rRNA)"/>
    <property type="evidence" value="ECO:0007669"/>
    <property type="project" value="InterPro"/>
</dbReference>
<evidence type="ECO:0000256" key="5">
    <source>
        <dbReference type="ARBA" id="ARBA00022835"/>
    </source>
</evidence>
<dbReference type="InterPro" id="IPR044876">
    <property type="entry name" value="HRDC_dom_sf"/>
</dbReference>
<dbReference type="PANTHER" id="PTHR12124">
    <property type="entry name" value="POLYMYOSITIS/SCLERODERMA AUTOANTIGEN-RELATED"/>
    <property type="match status" value="1"/>
</dbReference>
<comment type="caution">
    <text evidence="11">The sequence shown here is derived from an EMBL/GenBank/DDBJ whole genome shotgun (WGS) entry which is preliminary data.</text>
</comment>
<organism evidence="11 12">
    <name type="scientific">Knufia fluminis</name>
    <dbReference type="NCBI Taxonomy" id="191047"/>
    <lineage>
        <taxon>Eukaryota</taxon>
        <taxon>Fungi</taxon>
        <taxon>Dikarya</taxon>
        <taxon>Ascomycota</taxon>
        <taxon>Pezizomycotina</taxon>
        <taxon>Eurotiomycetes</taxon>
        <taxon>Chaetothyriomycetidae</taxon>
        <taxon>Chaetothyriales</taxon>
        <taxon>Trichomeriaceae</taxon>
        <taxon>Knufia</taxon>
    </lineage>
</organism>
<dbReference type="GO" id="GO:0071039">
    <property type="term" value="P:nuclear polyadenylation-dependent CUT catabolic process"/>
    <property type="evidence" value="ECO:0007669"/>
    <property type="project" value="TreeGrafter"/>
</dbReference>
<dbReference type="SUPFAM" id="SSF53098">
    <property type="entry name" value="Ribonuclease H-like"/>
    <property type="match status" value="1"/>
</dbReference>
<name>A0AAN8IC57_9EURO</name>
<accession>A0AAN8IC57</accession>
<reference evidence="11 12" key="1">
    <citation type="submission" date="2022-12" db="EMBL/GenBank/DDBJ databases">
        <title>Genomic features and morphological characterization of a novel Knufia sp. strain isolated from spacecraft assembly facility.</title>
        <authorList>
            <person name="Teixeira M."/>
            <person name="Chander A.M."/>
            <person name="Stajich J.E."/>
            <person name="Venkateswaran K."/>
        </authorList>
    </citation>
    <scope>NUCLEOTIDE SEQUENCE [LARGE SCALE GENOMIC DNA]</scope>
    <source>
        <strain evidence="11 12">FJI-L2-BK-P2</strain>
    </source>
</reference>
<evidence type="ECO:0000256" key="1">
    <source>
        <dbReference type="ARBA" id="ARBA00004123"/>
    </source>
</evidence>
<dbReference type="GO" id="GO:0000166">
    <property type="term" value="F:nucleotide binding"/>
    <property type="evidence" value="ECO:0007669"/>
    <property type="project" value="InterPro"/>
</dbReference>
<sequence length="806" mass="90822">MSTDLPADFKTYQDRVTSSLVNVTRSAGSIASHDLSFHRSLSDKVNKSLDSQNAHLLRLTSKLLKAATKETNIKTPLLQDRDSVDDNWRKVVDVIDDLLEKADANLDEFNGLIKRQSPSQAATPEPPATKSRFPTNYSTAYGVIKPQTQFETAVDNYDNSRWRPLLREKPHAQIPLEESIGSQDKGYNHPYQYEIENLEYPPSVYKESLPTPFTRPENTEAIWVDTEEGVMEMLEELKQAKEIAIDLEHNDRNSYVGMVCLMQVSTRSKDWVVDTLRPWRENLQVLNEVFADPNIVKVFHGSASDMVWLQRDLGLYVVGLFDTYHAANALQYPHRSLAYLLQKFANVIAQKQYQLADWRVRPLPQELLDYARSDTHYLLYIYDNMRNELIRQSTPEKNLVDYVLTNSKKESLQVFERRVYDPENGLGPNGWIQLLLTRNVKSLDKQQFAIFRNLHEWRDSKARELDEGISSIMSNAYLWSCAENKPETRMQLFNPRLMAGRASYFVGQHWQEVLDKIKEAKPKGVDGPTVQEVLDRNADKLASFRQFKHANPNAKPQEVQQSVAATMQKLVQTGELQDGITSEAVSSGETLAGRSVSSSFWGAMKPVASQPVLDSETAQMALKSVMPFQTLVNGSGSAAETNGAPTSVASDLAPLPPQPTNGEVRIVDEPDIDVPFTLSGRKKKRAADEIDPSEEMATFEPKNPEDFAITDEGTVLTQKQARQAFKKAKKAADQAERNAEATNVQPFDYTNAPSMLHPQPDPLSTYKDSNPAKPFNPFAKALDTSTGARRNKFGKEMAGKSHTFRS</sequence>
<dbReference type="InterPro" id="IPR049559">
    <property type="entry name" value="Rrp6p-like_exo"/>
</dbReference>
<feature type="domain" description="HRDC" evidence="10">
    <location>
        <begin position="444"/>
        <end position="527"/>
    </location>
</feature>
<feature type="compositionally biased region" description="Basic and acidic residues" evidence="9">
    <location>
        <begin position="730"/>
        <end position="739"/>
    </location>
</feature>
<dbReference type="InterPro" id="IPR002562">
    <property type="entry name" value="3'-5'_exonuclease_dom"/>
</dbReference>
<protein>
    <submittedName>
        <fullName evidence="11">Exosome nuclease subunit</fullName>
    </submittedName>
</protein>
<keyword evidence="4" id="KW-0378">Hydrolase</keyword>
<comment type="subcellular location">
    <subcellularLocation>
        <location evidence="1">Nucleus</location>
    </subcellularLocation>
</comment>
<dbReference type="GO" id="GO:0071040">
    <property type="term" value="P:nuclear polyadenylation-dependent antisense transcript catabolic process"/>
    <property type="evidence" value="ECO:0007669"/>
    <property type="project" value="TreeGrafter"/>
</dbReference>
<keyword evidence="6" id="KW-0269">Exonuclease</keyword>
<dbReference type="CDD" id="cd06147">
    <property type="entry name" value="Rrp6p_like_exo"/>
    <property type="match status" value="1"/>
</dbReference>
<dbReference type="InterPro" id="IPR012337">
    <property type="entry name" value="RNaseH-like_sf"/>
</dbReference>
<dbReference type="PANTHER" id="PTHR12124:SF47">
    <property type="entry name" value="EXOSOME COMPONENT 10"/>
    <property type="match status" value="1"/>
</dbReference>
<evidence type="ECO:0000256" key="4">
    <source>
        <dbReference type="ARBA" id="ARBA00022801"/>
    </source>
</evidence>
<dbReference type="EMBL" id="JAKLMC020000002">
    <property type="protein sequence ID" value="KAK5958011.1"/>
    <property type="molecule type" value="Genomic_DNA"/>
</dbReference>
<evidence type="ECO:0000256" key="8">
    <source>
        <dbReference type="ARBA" id="ARBA00043957"/>
    </source>
</evidence>
<keyword evidence="2" id="KW-0698">rRNA processing</keyword>
<evidence type="ECO:0000256" key="3">
    <source>
        <dbReference type="ARBA" id="ARBA00022722"/>
    </source>
</evidence>
<evidence type="ECO:0000313" key="11">
    <source>
        <dbReference type="EMBL" id="KAK5958011.1"/>
    </source>
</evidence>
<dbReference type="GO" id="GO:0071036">
    <property type="term" value="P:nuclear polyadenylation-dependent snoRNA catabolic process"/>
    <property type="evidence" value="ECO:0007669"/>
    <property type="project" value="TreeGrafter"/>
</dbReference>
<keyword evidence="3" id="KW-0540">Nuclease</keyword>